<evidence type="ECO:0000256" key="1">
    <source>
        <dbReference type="SAM" id="MobiDB-lite"/>
    </source>
</evidence>
<comment type="caution">
    <text evidence="2">The sequence shown here is derived from an EMBL/GenBank/DDBJ whole genome shotgun (WGS) entry which is preliminary data.</text>
</comment>
<sequence length="101" mass="11564">MLLHLHNLQKLILPPNRPKHQHQNIEFGTTTSRGGVPTLLRHSPKILSSLASIITVTCIVRRSRAARNGPHSGKPRDSPLRYHRVLRADVFPRRHRETPNH</sequence>
<protein>
    <submittedName>
        <fullName evidence="2">Jg1596 protein</fullName>
    </submittedName>
</protein>
<dbReference type="AlphaFoldDB" id="A0A8S4S1Z6"/>
<evidence type="ECO:0000313" key="2">
    <source>
        <dbReference type="EMBL" id="CAH2243549.1"/>
    </source>
</evidence>
<evidence type="ECO:0000313" key="3">
    <source>
        <dbReference type="Proteomes" id="UP000838756"/>
    </source>
</evidence>
<dbReference type="EMBL" id="CAKXAJ010025748">
    <property type="protein sequence ID" value="CAH2243549.1"/>
    <property type="molecule type" value="Genomic_DNA"/>
</dbReference>
<gene>
    <name evidence="2" type="primary">jg1596</name>
    <name evidence="2" type="ORF">PAEG_LOCUS19661</name>
</gene>
<name>A0A8S4S1Z6_9NEOP</name>
<feature type="region of interest" description="Disordered" evidence="1">
    <location>
        <begin position="64"/>
        <end position="101"/>
    </location>
</feature>
<keyword evidence="3" id="KW-1185">Reference proteome</keyword>
<reference evidence="2" key="1">
    <citation type="submission" date="2022-03" db="EMBL/GenBank/DDBJ databases">
        <authorList>
            <person name="Lindestad O."/>
        </authorList>
    </citation>
    <scope>NUCLEOTIDE SEQUENCE</scope>
</reference>
<accession>A0A8S4S1Z6</accession>
<feature type="compositionally biased region" description="Basic and acidic residues" evidence="1">
    <location>
        <begin position="74"/>
        <end position="101"/>
    </location>
</feature>
<organism evidence="2 3">
    <name type="scientific">Pararge aegeria aegeria</name>
    <dbReference type="NCBI Taxonomy" id="348720"/>
    <lineage>
        <taxon>Eukaryota</taxon>
        <taxon>Metazoa</taxon>
        <taxon>Ecdysozoa</taxon>
        <taxon>Arthropoda</taxon>
        <taxon>Hexapoda</taxon>
        <taxon>Insecta</taxon>
        <taxon>Pterygota</taxon>
        <taxon>Neoptera</taxon>
        <taxon>Endopterygota</taxon>
        <taxon>Lepidoptera</taxon>
        <taxon>Glossata</taxon>
        <taxon>Ditrysia</taxon>
        <taxon>Papilionoidea</taxon>
        <taxon>Nymphalidae</taxon>
        <taxon>Satyrinae</taxon>
        <taxon>Satyrini</taxon>
        <taxon>Parargina</taxon>
        <taxon>Pararge</taxon>
    </lineage>
</organism>
<proteinExistence type="predicted"/>
<dbReference type="Proteomes" id="UP000838756">
    <property type="component" value="Unassembled WGS sequence"/>
</dbReference>